<keyword evidence="3" id="KW-1185">Reference proteome</keyword>
<evidence type="ECO:0000313" key="2">
    <source>
        <dbReference type="EMBL" id="PNP73903.1"/>
    </source>
</evidence>
<dbReference type="PANTHER" id="PTHR24148:SF64">
    <property type="entry name" value="HETEROKARYON INCOMPATIBILITY DOMAIN-CONTAINING PROTEIN"/>
    <property type="match status" value="1"/>
</dbReference>
<dbReference type="Pfam" id="PF06985">
    <property type="entry name" value="HET"/>
    <property type="match status" value="1"/>
</dbReference>
<accession>A0A2K0VV68</accession>
<reference evidence="2 3" key="1">
    <citation type="submission" date="2017-06" db="EMBL/GenBank/DDBJ databases">
        <title>Genome of Fusarium nygamai isolate CS10214.</title>
        <authorList>
            <person name="Gardiner D.M."/>
            <person name="Obanor F."/>
            <person name="Kazan K."/>
        </authorList>
    </citation>
    <scope>NUCLEOTIDE SEQUENCE [LARGE SCALE GENOMIC DNA]</scope>
    <source>
        <strain evidence="2 3">CS10214</strain>
    </source>
</reference>
<dbReference type="Proteomes" id="UP000236664">
    <property type="component" value="Unassembled WGS sequence"/>
</dbReference>
<dbReference type="AlphaFoldDB" id="A0A2K0VV68"/>
<evidence type="ECO:0000313" key="3">
    <source>
        <dbReference type="Proteomes" id="UP000236664"/>
    </source>
</evidence>
<dbReference type="PANTHER" id="PTHR24148">
    <property type="entry name" value="ANKYRIN REPEAT DOMAIN-CONTAINING PROTEIN 39 HOMOLOG-RELATED"/>
    <property type="match status" value="1"/>
</dbReference>
<evidence type="ECO:0000259" key="1">
    <source>
        <dbReference type="Pfam" id="PF06985"/>
    </source>
</evidence>
<name>A0A2K0VV68_GIBNY</name>
<sequence>MEKEDLRPLAWVVEEVCGKPEHEQYYTRAYFNWVHLIQMVDPRQGKFDEVKCEELVSKMSETQITSLELLQEWWEGQIQEQKVAEDIRSNILTAAMVPLMDDVSLATQPAGMAEAVKNIAQSETLPFDPKLEESSYHTALFMLWRCEFLVRDGMREYSLQSTRRWASIAGCNQRVAWLSFKDALAGSTNFLPSESQSMRKLIPPKKASLVICPWLGLKDKRAAQKDTEGWPHYLWDVKRKRTVEVRSLTAVGQRPRYVAVSHTWGRWRLREEPSVDVDGVPWKVPLNSKFDVRTMGQTLDSKIRFAEYVWIDLYCIPQETQDSELIRIRDSEIARQGEIFSNATSTIVWFNDVASWKGLEIAVLWFAATFLKQSRSQSEAGSPPQLEPWIKLFEREANITPTGLFKGYQYTGRQSLTSATPSGWFSSLWTLQEACLCPHIILAQQDWRIFAVGPNNLMITLDNLVAIVVGFQLHQEHLREAVFTENEFEQLPYMVVINHKSNPLAQNVIDRAQSLPPEEAFRLPDMPRAATELQFILDDTEMTQLLDIEPLTVLALANQRYCKHSRAQAIMSVLGATKWFNRHLADYGSGPREDNLVLGTFPLEFVKEIKSQLGVKFFTSVGSGSEVCPKEAFKRNAEQNTMEIQPIGSMLPFSSSRSRPKRALTNAYTKDSKGHPSALGWNILEDGSVEITSVAILASVSSDLAKDKTSQTHLSHLKARIIAHSCQNGWLVKDETLSTFLEGYSPHFNIYAVILTHGTMSRCYSGLILQEVVRPGGYGSPEVQKVLSKLQEYKPPTKLLVRVGTWALWDLKSTTEADLPSVKGVDWRVL</sequence>
<organism evidence="2 3">
    <name type="scientific">Gibberella nygamai</name>
    <name type="common">Bean root rot disease fungus</name>
    <name type="synonym">Fusarium nygamai</name>
    <dbReference type="NCBI Taxonomy" id="42673"/>
    <lineage>
        <taxon>Eukaryota</taxon>
        <taxon>Fungi</taxon>
        <taxon>Dikarya</taxon>
        <taxon>Ascomycota</taxon>
        <taxon>Pezizomycotina</taxon>
        <taxon>Sordariomycetes</taxon>
        <taxon>Hypocreomycetidae</taxon>
        <taxon>Hypocreales</taxon>
        <taxon>Nectriaceae</taxon>
        <taxon>Fusarium</taxon>
        <taxon>Fusarium fujikuroi species complex</taxon>
    </lineage>
</organism>
<gene>
    <name evidence="2" type="ORF">FNYG_12754</name>
</gene>
<comment type="caution">
    <text evidence="2">The sequence shown here is derived from an EMBL/GenBank/DDBJ whole genome shotgun (WGS) entry which is preliminary data.</text>
</comment>
<dbReference type="OrthoDB" id="2157530at2759"/>
<dbReference type="EMBL" id="MTQA01000238">
    <property type="protein sequence ID" value="PNP73903.1"/>
    <property type="molecule type" value="Genomic_DNA"/>
</dbReference>
<dbReference type="InterPro" id="IPR052895">
    <property type="entry name" value="HetReg/Transcr_Mod"/>
</dbReference>
<feature type="domain" description="Heterokaryon incompatibility" evidence="1">
    <location>
        <begin position="257"/>
        <end position="433"/>
    </location>
</feature>
<proteinExistence type="predicted"/>
<dbReference type="STRING" id="42673.A0A2K0VV68"/>
<protein>
    <recommendedName>
        <fullName evidence="1">Heterokaryon incompatibility domain-containing protein</fullName>
    </recommendedName>
</protein>
<dbReference type="InterPro" id="IPR010730">
    <property type="entry name" value="HET"/>
</dbReference>